<dbReference type="KEGG" id="osn:115219663"/>
<evidence type="ECO:0000259" key="10">
    <source>
        <dbReference type="PROSITE" id="PS50262"/>
    </source>
</evidence>
<feature type="transmembrane region" description="Helical" evidence="9">
    <location>
        <begin position="191"/>
        <end position="217"/>
    </location>
</feature>
<evidence type="ECO:0000256" key="3">
    <source>
        <dbReference type="ARBA" id="ARBA00022989"/>
    </source>
</evidence>
<keyword evidence="7 8" id="KW-0807">Transducer</keyword>
<dbReference type="GO" id="GO:0004930">
    <property type="term" value="F:G protein-coupled receptor activity"/>
    <property type="evidence" value="ECO:0007669"/>
    <property type="project" value="UniProtKB-KW"/>
</dbReference>
<evidence type="ECO:0000256" key="5">
    <source>
        <dbReference type="ARBA" id="ARBA00023136"/>
    </source>
</evidence>
<dbReference type="InterPro" id="IPR017452">
    <property type="entry name" value="GPCR_Rhodpsn_7TM"/>
</dbReference>
<dbReference type="CDD" id="cd00637">
    <property type="entry name" value="7tm_classA_rhodopsin-like"/>
    <property type="match status" value="1"/>
</dbReference>
<evidence type="ECO:0000313" key="13">
    <source>
        <dbReference type="RefSeq" id="XP_036365471.1"/>
    </source>
</evidence>
<keyword evidence="2 8" id="KW-0812">Transmembrane</keyword>
<evidence type="ECO:0000313" key="12">
    <source>
        <dbReference type="RefSeq" id="XP_036365470.1"/>
    </source>
</evidence>
<dbReference type="Pfam" id="PF00001">
    <property type="entry name" value="7tm_1"/>
    <property type="match status" value="1"/>
</dbReference>
<keyword evidence="11" id="KW-1185">Reference proteome</keyword>
<organism evidence="11 13">
    <name type="scientific">Octopus sinensis</name>
    <name type="common">East Asian common octopus</name>
    <dbReference type="NCBI Taxonomy" id="2607531"/>
    <lineage>
        <taxon>Eukaryota</taxon>
        <taxon>Metazoa</taxon>
        <taxon>Spiralia</taxon>
        <taxon>Lophotrochozoa</taxon>
        <taxon>Mollusca</taxon>
        <taxon>Cephalopoda</taxon>
        <taxon>Coleoidea</taxon>
        <taxon>Octopodiformes</taxon>
        <taxon>Octopoda</taxon>
        <taxon>Incirrata</taxon>
        <taxon>Octopodidae</taxon>
        <taxon>Octopus</taxon>
    </lineage>
</organism>
<name>A0A7E6FCK3_9MOLL</name>
<dbReference type="Proteomes" id="UP000515154">
    <property type="component" value="Linkage group LG15"/>
</dbReference>
<evidence type="ECO:0000313" key="11">
    <source>
        <dbReference type="Proteomes" id="UP000515154"/>
    </source>
</evidence>
<dbReference type="SUPFAM" id="SSF81321">
    <property type="entry name" value="Family A G protein-coupled receptor-like"/>
    <property type="match status" value="1"/>
</dbReference>
<dbReference type="PANTHER" id="PTHR24238">
    <property type="entry name" value="G-PROTEIN COUPLED RECEPTOR"/>
    <property type="match status" value="1"/>
</dbReference>
<feature type="transmembrane region" description="Helical" evidence="9">
    <location>
        <begin position="62"/>
        <end position="87"/>
    </location>
</feature>
<proteinExistence type="inferred from homology"/>
<comment type="similarity">
    <text evidence="8">Belongs to the G-protein coupled receptor 1 family.</text>
</comment>
<feature type="transmembrane region" description="Helical" evidence="9">
    <location>
        <begin position="269"/>
        <end position="291"/>
    </location>
</feature>
<feature type="transmembrane region" description="Helical" evidence="9">
    <location>
        <begin position="142"/>
        <end position="160"/>
    </location>
</feature>
<dbReference type="PRINTS" id="PR00237">
    <property type="entry name" value="GPCRRHODOPSN"/>
</dbReference>
<keyword evidence="5 9" id="KW-0472">Membrane</keyword>
<dbReference type="AlphaFoldDB" id="A0A7E6FCK3"/>
<sequence length="352" mass="40893">MNQNNSTNVCDNIKEELEAKMLDVYFPVILYLSIFMTFGIIGNCFTFYIYCFKFEISTTQTYVVALAICDLLTCAICMPFDIALLHHPFTFHSDILCRFMVFLVAVIVISSGFIVIMIATDRYRLVCRPLGEQVTIESSKKMLVFIVVLATFVSLPMLFIHTKEKRIVKQCGNIGEICAISDSLKRTIFPFAYYVIGVMCWCSMFIGLMILYSLIAVRVGEIDKVKKHKLRQLLKFASYDEKQHGDISLDVPRFRYVRRQSLLPTQTNFIFFVITLLWVTSYVPHFISIFWKLSIENFYDNVTEEVDQINAFLLLSYYPNCAINPYIYGLCNRHFRSELGHLFRKIRAVSEK</sequence>
<dbReference type="InterPro" id="IPR000276">
    <property type="entry name" value="GPCR_Rhodpsn"/>
</dbReference>
<dbReference type="RefSeq" id="XP_036365470.1">
    <property type="nucleotide sequence ID" value="XM_036509577.1"/>
</dbReference>
<dbReference type="PROSITE" id="PS00237">
    <property type="entry name" value="G_PROTEIN_RECEP_F1_1"/>
    <property type="match status" value="1"/>
</dbReference>
<accession>A0A7E6FCK3</accession>
<feature type="transmembrane region" description="Helical" evidence="9">
    <location>
        <begin position="99"/>
        <end position="121"/>
    </location>
</feature>
<feature type="transmembrane region" description="Helical" evidence="9">
    <location>
        <begin position="24"/>
        <end position="50"/>
    </location>
</feature>
<keyword evidence="4 8" id="KW-0297">G-protein coupled receptor</keyword>
<evidence type="ECO:0000256" key="2">
    <source>
        <dbReference type="ARBA" id="ARBA00022692"/>
    </source>
</evidence>
<feature type="domain" description="G-protein coupled receptors family 1 profile" evidence="10">
    <location>
        <begin position="42"/>
        <end position="328"/>
    </location>
</feature>
<dbReference type="GO" id="GO:0016020">
    <property type="term" value="C:membrane"/>
    <property type="evidence" value="ECO:0007669"/>
    <property type="project" value="UniProtKB-SubCell"/>
</dbReference>
<feature type="transmembrane region" description="Helical" evidence="9">
    <location>
        <begin position="311"/>
        <end position="331"/>
    </location>
</feature>
<evidence type="ECO:0000256" key="8">
    <source>
        <dbReference type="RuleBase" id="RU000688"/>
    </source>
</evidence>
<comment type="subcellular location">
    <subcellularLocation>
        <location evidence="1">Membrane</location>
        <topology evidence="1">Multi-pass membrane protein</topology>
    </subcellularLocation>
</comment>
<keyword evidence="6 8" id="KW-0675">Receptor</keyword>
<evidence type="ECO:0000256" key="7">
    <source>
        <dbReference type="ARBA" id="ARBA00023224"/>
    </source>
</evidence>
<dbReference type="PANTHER" id="PTHR24238:SF47">
    <property type="entry name" value="ECDYSTEROIDS_DOPAMINE RECEPTOR-RELATED"/>
    <property type="match status" value="1"/>
</dbReference>
<dbReference type="RefSeq" id="XP_036365471.1">
    <property type="nucleotide sequence ID" value="XM_036509578.1"/>
</dbReference>
<gene>
    <name evidence="12 13" type="primary">LOC115219663</name>
</gene>
<dbReference type="PROSITE" id="PS50262">
    <property type="entry name" value="G_PROTEIN_RECEP_F1_2"/>
    <property type="match status" value="1"/>
</dbReference>
<evidence type="ECO:0000256" key="9">
    <source>
        <dbReference type="SAM" id="Phobius"/>
    </source>
</evidence>
<reference evidence="12 13" key="1">
    <citation type="submission" date="2025-08" db="UniProtKB">
        <authorList>
            <consortium name="RefSeq"/>
        </authorList>
    </citation>
    <scope>IDENTIFICATION</scope>
</reference>
<evidence type="ECO:0000256" key="6">
    <source>
        <dbReference type="ARBA" id="ARBA00023170"/>
    </source>
</evidence>
<keyword evidence="3 9" id="KW-1133">Transmembrane helix</keyword>
<evidence type="ECO:0000256" key="1">
    <source>
        <dbReference type="ARBA" id="ARBA00004141"/>
    </source>
</evidence>
<evidence type="ECO:0000256" key="4">
    <source>
        <dbReference type="ARBA" id="ARBA00023040"/>
    </source>
</evidence>
<dbReference type="Gene3D" id="1.20.1070.10">
    <property type="entry name" value="Rhodopsin 7-helix transmembrane proteins"/>
    <property type="match status" value="1"/>
</dbReference>
<protein>
    <submittedName>
        <fullName evidence="12 13">Cholecystokinin receptor type A-like</fullName>
    </submittedName>
</protein>